<evidence type="ECO:0000256" key="1">
    <source>
        <dbReference type="SAM" id="Phobius"/>
    </source>
</evidence>
<keyword evidence="1" id="KW-0812">Transmembrane</keyword>
<dbReference type="Proteomes" id="UP000219546">
    <property type="component" value="Unassembled WGS sequence"/>
</dbReference>
<keyword evidence="1" id="KW-0472">Membrane</keyword>
<feature type="domain" description="Zinc-ribbon" evidence="2">
    <location>
        <begin position="2"/>
        <end position="23"/>
    </location>
</feature>
<dbReference type="RefSeq" id="WP_179714249.1">
    <property type="nucleotide sequence ID" value="NZ_JBEPMQ010000006.1"/>
</dbReference>
<feature type="transmembrane region" description="Helical" evidence="1">
    <location>
        <begin position="128"/>
        <end position="150"/>
    </location>
</feature>
<dbReference type="Pfam" id="PF13240">
    <property type="entry name" value="Zn_Ribbon_1"/>
    <property type="match status" value="1"/>
</dbReference>
<keyword evidence="4" id="KW-1185">Reference proteome</keyword>
<evidence type="ECO:0000259" key="2">
    <source>
        <dbReference type="Pfam" id="PF13240"/>
    </source>
</evidence>
<reference evidence="3 4" key="1">
    <citation type="submission" date="2017-08" db="EMBL/GenBank/DDBJ databases">
        <authorList>
            <person name="de Groot N.N."/>
        </authorList>
    </citation>
    <scope>NUCLEOTIDE SEQUENCE [LARGE SCALE GENOMIC DNA]</scope>
    <source>
        <strain evidence="3 4">JC228</strain>
    </source>
</reference>
<dbReference type="AlphaFoldDB" id="A0A285CUP1"/>
<feature type="transmembrane region" description="Helical" evidence="1">
    <location>
        <begin position="170"/>
        <end position="189"/>
    </location>
</feature>
<proteinExistence type="predicted"/>
<keyword evidence="1" id="KW-1133">Transmembrane helix</keyword>
<evidence type="ECO:0000313" key="4">
    <source>
        <dbReference type="Proteomes" id="UP000219546"/>
    </source>
</evidence>
<organism evidence="3 4">
    <name type="scientific">Bacillus oleivorans</name>
    <dbReference type="NCBI Taxonomy" id="1448271"/>
    <lineage>
        <taxon>Bacteria</taxon>
        <taxon>Bacillati</taxon>
        <taxon>Bacillota</taxon>
        <taxon>Bacilli</taxon>
        <taxon>Bacillales</taxon>
        <taxon>Bacillaceae</taxon>
        <taxon>Bacillus</taxon>
    </lineage>
</organism>
<evidence type="ECO:0000313" key="3">
    <source>
        <dbReference type="EMBL" id="SNX70653.1"/>
    </source>
</evidence>
<dbReference type="EMBL" id="OAOP01000004">
    <property type="protein sequence ID" value="SNX70653.1"/>
    <property type="molecule type" value="Genomic_DNA"/>
</dbReference>
<feature type="transmembrane region" description="Helical" evidence="1">
    <location>
        <begin position="222"/>
        <end position="242"/>
    </location>
</feature>
<feature type="transmembrane region" description="Helical" evidence="1">
    <location>
        <begin position="86"/>
        <end position="108"/>
    </location>
</feature>
<protein>
    <submittedName>
        <fullName evidence="3">Zinc ribbon protein</fullName>
    </submittedName>
</protein>
<accession>A0A285CUP1</accession>
<gene>
    <name evidence="3" type="ORF">SAMN05877753_104227</name>
</gene>
<sequence>MKCMNCGNEVMETDKFCVQCGHQVAHDEVVTTIQSEGSLAHSFEEINTGQSFLDLAKDKAISYWGFILENLKSPAKRGISSEKADYVYGYMNIGLLSLFFGLGIYFQFKSFTDDFGFFTPEISFFESFFTVFFYGSAALILSAAVMFAIVKGLYKANLSFHDVVGRFGSLISTSTALSVVFLLFSVIGIVGISSFVSTLIISIVQIAIILTLYSYRENATTLFDPLYGIIGFYVVFTILIALTSDTLSRYFVGGFIGL</sequence>
<feature type="transmembrane region" description="Helical" evidence="1">
    <location>
        <begin position="195"/>
        <end position="215"/>
    </location>
</feature>
<name>A0A285CUP1_9BACI</name>
<dbReference type="InterPro" id="IPR026870">
    <property type="entry name" value="Zinc_ribbon_dom"/>
</dbReference>